<organism evidence="1 2">
    <name type="scientific">Desmophyllum pertusum</name>
    <dbReference type="NCBI Taxonomy" id="174260"/>
    <lineage>
        <taxon>Eukaryota</taxon>
        <taxon>Metazoa</taxon>
        <taxon>Cnidaria</taxon>
        <taxon>Anthozoa</taxon>
        <taxon>Hexacorallia</taxon>
        <taxon>Scleractinia</taxon>
        <taxon>Caryophylliina</taxon>
        <taxon>Caryophylliidae</taxon>
        <taxon>Desmophyllum</taxon>
    </lineage>
</organism>
<protein>
    <submittedName>
        <fullName evidence="1">Uncharacterized protein</fullName>
    </submittedName>
</protein>
<dbReference type="EMBL" id="MU827323">
    <property type="protein sequence ID" value="KAJ7356265.1"/>
    <property type="molecule type" value="Genomic_DNA"/>
</dbReference>
<dbReference type="AlphaFoldDB" id="A0A9W9YL81"/>
<dbReference type="Proteomes" id="UP001163046">
    <property type="component" value="Unassembled WGS sequence"/>
</dbReference>
<name>A0A9W9YL81_9CNID</name>
<reference evidence="1" key="1">
    <citation type="submission" date="2023-01" db="EMBL/GenBank/DDBJ databases">
        <title>Genome assembly of the deep-sea coral Lophelia pertusa.</title>
        <authorList>
            <person name="Herrera S."/>
            <person name="Cordes E."/>
        </authorList>
    </citation>
    <scope>NUCLEOTIDE SEQUENCE</scope>
    <source>
        <strain evidence="1">USNM1676648</strain>
        <tissue evidence="1">Polyp</tissue>
    </source>
</reference>
<accession>A0A9W9YL81</accession>
<evidence type="ECO:0000313" key="1">
    <source>
        <dbReference type="EMBL" id="KAJ7356265.1"/>
    </source>
</evidence>
<proteinExistence type="predicted"/>
<keyword evidence="2" id="KW-1185">Reference proteome</keyword>
<comment type="caution">
    <text evidence="1">The sequence shown here is derived from an EMBL/GenBank/DDBJ whole genome shotgun (WGS) entry which is preliminary data.</text>
</comment>
<gene>
    <name evidence="1" type="ORF">OS493_026022</name>
</gene>
<evidence type="ECO:0000313" key="2">
    <source>
        <dbReference type="Proteomes" id="UP001163046"/>
    </source>
</evidence>
<sequence length="94" mass="10689">MTLGDIGIEGSKPGAAAASVMLANRVIGLHKNGYGRILSECTYTAKMLYCLWVTLAEEDDEFIIETTKPLPPKLERLFRKRAKRVDQEENYWKK</sequence>
<dbReference type="OrthoDB" id="2161780at2759"/>